<sequence length="37" mass="4468">MEKIRLTNQTMDFMVNQALPWMIPLMWNKCGKEIVRT</sequence>
<dbReference type="EMBL" id="FOBS01000007">
    <property type="protein sequence ID" value="SEM22352.1"/>
    <property type="molecule type" value="Genomic_DNA"/>
</dbReference>
<keyword evidence="2" id="KW-1185">Reference proteome</keyword>
<accession>A0A1H7WL32</accession>
<dbReference type="STRING" id="43775.SAMN04489760_10724"/>
<reference evidence="1 2" key="1">
    <citation type="submission" date="2016-10" db="EMBL/GenBank/DDBJ databases">
        <authorList>
            <person name="de Groot N.N."/>
        </authorList>
    </citation>
    <scope>NUCLEOTIDE SEQUENCE [LARGE SCALE GENOMIC DNA]</scope>
    <source>
        <strain evidence="1 2">DSM 8423</strain>
    </source>
</reference>
<dbReference type="Proteomes" id="UP000198744">
    <property type="component" value="Unassembled WGS sequence"/>
</dbReference>
<dbReference type="AlphaFoldDB" id="A0A1H7WL32"/>
<evidence type="ECO:0000313" key="1">
    <source>
        <dbReference type="EMBL" id="SEM22352.1"/>
    </source>
</evidence>
<protein>
    <submittedName>
        <fullName evidence="1">Uncharacterized protein</fullName>
    </submittedName>
</protein>
<proteinExistence type="predicted"/>
<name>A0A1H7WL32_9BACT</name>
<evidence type="ECO:0000313" key="2">
    <source>
        <dbReference type="Proteomes" id="UP000198744"/>
    </source>
</evidence>
<organism evidence="1 2">
    <name type="scientific">Syntrophus gentianae</name>
    <dbReference type="NCBI Taxonomy" id="43775"/>
    <lineage>
        <taxon>Bacteria</taxon>
        <taxon>Pseudomonadati</taxon>
        <taxon>Thermodesulfobacteriota</taxon>
        <taxon>Syntrophia</taxon>
        <taxon>Syntrophales</taxon>
        <taxon>Syntrophaceae</taxon>
        <taxon>Syntrophus</taxon>
    </lineage>
</organism>
<gene>
    <name evidence="1" type="ORF">SAMN04489760_10724</name>
</gene>